<evidence type="ECO:0000256" key="8">
    <source>
        <dbReference type="ARBA" id="ARBA00022984"/>
    </source>
</evidence>
<dbReference type="Gene3D" id="3.40.50.20">
    <property type="match status" value="1"/>
</dbReference>
<evidence type="ECO:0000256" key="2">
    <source>
        <dbReference type="ARBA" id="ARBA00010871"/>
    </source>
</evidence>
<keyword evidence="5 11" id="KW-0547">Nucleotide-binding</keyword>
<proteinExistence type="inferred from homology"/>
<dbReference type="PIRSF" id="PIRSF039102">
    <property type="entry name" value="Ddl/VanB"/>
    <property type="match status" value="1"/>
</dbReference>
<dbReference type="PANTHER" id="PTHR23132:SF23">
    <property type="entry name" value="D-ALANINE--D-ALANINE LIGASE B"/>
    <property type="match status" value="1"/>
</dbReference>
<reference evidence="13 14" key="1">
    <citation type="submission" date="2024-09" db="EMBL/GenBank/DDBJ databases">
        <authorList>
            <person name="D'Angelo T."/>
        </authorList>
    </citation>
    <scope>NUCLEOTIDE SEQUENCE [LARGE SCALE GENOMIC DNA]</scope>
    <source>
        <strain evidence="13">SAG AM-311-F02</strain>
    </source>
</reference>
<keyword evidence="8 10" id="KW-0573">Peptidoglycan synthesis</keyword>
<evidence type="ECO:0000313" key="14">
    <source>
        <dbReference type="Proteomes" id="UP001594288"/>
    </source>
</evidence>
<evidence type="ECO:0000256" key="3">
    <source>
        <dbReference type="ARBA" id="ARBA00022490"/>
    </source>
</evidence>
<protein>
    <recommendedName>
        <fullName evidence="10">D-alanine--D-alanine ligase</fullName>
        <ecNumber evidence="10">6.3.2.4</ecNumber>
    </recommendedName>
    <alternativeName>
        <fullName evidence="10">D-Ala-D-Ala ligase</fullName>
    </alternativeName>
    <alternativeName>
        <fullName evidence="10">D-alanylalanine synthetase</fullName>
    </alternativeName>
</protein>
<keyword evidence="9 10" id="KW-0961">Cell wall biogenesis/degradation</keyword>
<keyword evidence="6 11" id="KW-0067">ATP-binding</keyword>
<comment type="catalytic activity">
    <reaction evidence="10">
        <text>2 D-alanine + ATP = D-alanyl-D-alanine + ADP + phosphate + H(+)</text>
        <dbReference type="Rhea" id="RHEA:11224"/>
        <dbReference type="ChEBI" id="CHEBI:15378"/>
        <dbReference type="ChEBI" id="CHEBI:30616"/>
        <dbReference type="ChEBI" id="CHEBI:43474"/>
        <dbReference type="ChEBI" id="CHEBI:57416"/>
        <dbReference type="ChEBI" id="CHEBI:57822"/>
        <dbReference type="ChEBI" id="CHEBI:456216"/>
        <dbReference type="EC" id="6.3.2.4"/>
    </reaction>
</comment>
<dbReference type="InterPro" id="IPR016185">
    <property type="entry name" value="PreATP-grasp_dom_sf"/>
</dbReference>
<dbReference type="PANTHER" id="PTHR23132">
    <property type="entry name" value="D-ALANINE--D-ALANINE LIGASE"/>
    <property type="match status" value="1"/>
</dbReference>
<dbReference type="EC" id="6.3.2.4" evidence="10"/>
<dbReference type="Gene3D" id="3.30.470.20">
    <property type="entry name" value="ATP-grasp fold, B domain"/>
    <property type="match status" value="1"/>
</dbReference>
<evidence type="ECO:0000313" key="13">
    <source>
        <dbReference type="EMBL" id="MFC1800020.1"/>
    </source>
</evidence>
<evidence type="ECO:0000256" key="4">
    <source>
        <dbReference type="ARBA" id="ARBA00022598"/>
    </source>
</evidence>
<dbReference type="Proteomes" id="UP001594288">
    <property type="component" value="Unassembled WGS sequence"/>
</dbReference>
<comment type="caution">
    <text evidence="13">The sequence shown here is derived from an EMBL/GenBank/DDBJ whole genome shotgun (WGS) entry which is preliminary data.</text>
</comment>
<gene>
    <name evidence="10" type="primary">ddl</name>
    <name evidence="13" type="ORF">ACFL2Z_03810</name>
</gene>
<keyword evidence="3 10" id="KW-0963">Cytoplasm</keyword>
<evidence type="ECO:0000256" key="9">
    <source>
        <dbReference type="ARBA" id="ARBA00023316"/>
    </source>
</evidence>
<dbReference type="SUPFAM" id="SSF56059">
    <property type="entry name" value="Glutathione synthetase ATP-binding domain-like"/>
    <property type="match status" value="1"/>
</dbReference>
<dbReference type="EMBL" id="JBHPEI010000055">
    <property type="protein sequence ID" value="MFC1800020.1"/>
    <property type="molecule type" value="Genomic_DNA"/>
</dbReference>
<accession>A0ABV6YPL3</accession>
<dbReference type="Gene3D" id="3.30.1490.20">
    <property type="entry name" value="ATP-grasp fold, A domain"/>
    <property type="match status" value="1"/>
</dbReference>
<dbReference type="HAMAP" id="MF_00047">
    <property type="entry name" value="Dala_Dala_lig"/>
    <property type="match status" value="1"/>
</dbReference>
<sequence>MKVLVLMGGMSTEREVSLSTGEAVARGLAGAGYDVKTYDLDPGAGRDILDLVNSPALKEAAAVFIALHGGEGEDGRIQAMLELLGKPYTGPGVRSSAVCMDKAISKIIFDTHDIPTPAWTHLMEDVTDTEIVKKAVSGVGGLPVVIKPVDQGSTIGLSIVREACDLEAAIALARQYSPGLILEEYIEGKELSVPVIEDEVYPIIEIKPKDGFYDYERKYTKGMTLYDCPADLDEGLCTLIQAGALKAYRVLGCENFARVDLRLSPDNKPYFLEVNTVPGMTETSLVPMGAEAMGISFPQLVDRIVLYALKKAGISPQGRA</sequence>
<evidence type="ECO:0000256" key="6">
    <source>
        <dbReference type="ARBA" id="ARBA00022840"/>
    </source>
</evidence>
<dbReference type="NCBIfam" id="TIGR01205">
    <property type="entry name" value="D_ala_D_alaTIGR"/>
    <property type="match status" value="1"/>
</dbReference>
<keyword evidence="4 10" id="KW-0436">Ligase</keyword>
<dbReference type="InterPro" id="IPR011127">
    <property type="entry name" value="Dala_Dala_lig_N"/>
</dbReference>
<dbReference type="PROSITE" id="PS50975">
    <property type="entry name" value="ATP_GRASP"/>
    <property type="match status" value="1"/>
</dbReference>
<dbReference type="InterPro" id="IPR011095">
    <property type="entry name" value="Dala_Dala_lig_C"/>
</dbReference>
<dbReference type="PROSITE" id="PS00843">
    <property type="entry name" value="DALA_DALA_LIGASE_1"/>
    <property type="match status" value="1"/>
</dbReference>
<comment type="subcellular location">
    <subcellularLocation>
        <location evidence="1 10">Cytoplasm</location>
    </subcellularLocation>
</comment>
<dbReference type="InterPro" id="IPR000291">
    <property type="entry name" value="D-Ala_lig_Van_CS"/>
</dbReference>
<evidence type="ECO:0000259" key="12">
    <source>
        <dbReference type="PROSITE" id="PS50975"/>
    </source>
</evidence>
<dbReference type="InterPro" id="IPR005905">
    <property type="entry name" value="D_ala_D_ala"/>
</dbReference>
<dbReference type="Pfam" id="PF01820">
    <property type="entry name" value="Dala_Dala_lig_N"/>
    <property type="match status" value="1"/>
</dbReference>
<evidence type="ECO:0000256" key="11">
    <source>
        <dbReference type="PROSITE-ProRule" id="PRU00409"/>
    </source>
</evidence>
<evidence type="ECO:0000256" key="5">
    <source>
        <dbReference type="ARBA" id="ARBA00022741"/>
    </source>
</evidence>
<keyword evidence="14" id="KW-1185">Reference proteome</keyword>
<comment type="pathway">
    <text evidence="10">Cell wall biogenesis; peptidoglycan biosynthesis.</text>
</comment>
<name>A0ABV6YPL3_UNCEI</name>
<evidence type="ECO:0000256" key="7">
    <source>
        <dbReference type="ARBA" id="ARBA00022960"/>
    </source>
</evidence>
<comment type="similarity">
    <text evidence="2 10">Belongs to the D-alanine--D-alanine ligase family.</text>
</comment>
<keyword evidence="7 10" id="KW-0133">Cell shape</keyword>
<dbReference type="Pfam" id="PF07478">
    <property type="entry name" value="Dala_Dala_lig_C"/>
    <property type="match status" value="1"/>
</dbReference>
<dbReference type="InterPro" id="IPR011761">
    <property type="entry name" value="ATP-grasp"/>
</dbReference>
<evidence type="ECO:0000256" key="10">
    <source>
        <dbReference type="HAMAP-Rule" id="MF_00047"/>
    </source>
</evidence>
<organism evidence="13 14">
    <name type="scientific">Eiseniibacteriota bacterium</name>
    <dbReference type="NCBI Taxonomy" id="2212470"/>
    <lineage>
        <taxon>Bacteria</taxon>
        <taxon>Candidatus Eiseniibacteriota</taxon>
    </lineage>
</organism>
<comment type="function">
    <text evidence="10">Cell wall formation.</text>
</comment>
<dbReference type="NCBIfam" id="NF002378">
    <property type="entry name" value="PRK01372.1"/>
    <property type="match status" value="1"/>
</dbReference>
<evidence type="ECO:0000256" key="1">
    <source>
        <dbReference type="ARBA" id="ARBA00004496"/>
    </source>
</evidence>
<dbReference type="SUPFAM" id="SSF52440">
    <property type="entry name" value="PreATP-grasp domain"/>
    <property type="match status" value="1"/>
</dbReference>
<dbReference type="GO" id="GO:0008716">
    <property type="term" value="F:D-alanine-D-alanine ligase activity"/>
    <property type="evidence" value="ECO:0007669"/>
    <property type="project" value="UniProtKB-EC"/>
</dbReference>
<feature type="domain" description="ATP-grasp" evidence="12">
    <location>
        <begin position="106"/>
        <end position="306"/>
    </location>
</feature>
<dbReference type="InterPro" id="IPR013815">
    <property type="entry name" value="ATP_grasp_subdomain_1"/>
</dbReference>